<dbReference type="InterPro" id="IPR051316">
    <property type="entry name" value="Zinc-reg_GTPase_activator"/>
</dbReference>
<comment type="caution">
    <text evidence="9">The sequence shown here is derived from an EMBL/GenBank/DDBJ whole genome shotgun (WGS) entry which is preliminary data.</text>
</comment>
<dbReference type="InterPro" id="IPR027417">
    <property type="entry name" value="P-loop_NTPase"/>
</dbReference>
<dbReference type="InterPro" id="IPR003495">
    <property type="entry name" value="CobW/HypB/UreG_nucleotide-bd"/>
</dbReference>
<evidence type="ECO:0000313" key="9">
    <source>
        <dbReference type="EMBL" id="MFD2034579.1"/>
    </source>
</evidence>
<dbReference type="SUPFAM" id="SSF52540">
    <property type="entry name" value="P-loop containing nucleoside triphosphate hydrolases"/>
    <property type="match status" value="1"/>
</dbReference>
<protein>
    <submittedName>
        <fullName evidence="9">CobW family GTP-binding protein</fullName>
    </submittedName>
</protein>
<evidence type="ECO:0000256" key="6">
    <source>
        <dbReference type="ARBA" id="ARBA00049117"/>
    </source>
</evidence>
<evidence type="ECO:0000259" key="7">
    <source>
        <dbReference type="Pfam" id="PF02492"/>
    </source>
</evidence>
<accession>A0ABW4VIV8</accession>
<dbReference type="CDD" id="cd03112">
    <property type="entry name" value="CobW-like"/>
    <property type="match status" value="1"/>
</dbReference>
<dbReference type="Pfam" id="PF02492">
    <property type="entry name" value="cobW"/>
    <property type="match status" value="1"/>
</dbReference>
<evidence type="ECO:0000256" key="2">
    <source>
        <dbReference type="ARBA" id="ARBA00022801"/>
    </source>
</evidence>
<evidence type="ECO:0000256" key="3">
    <source>
        <dbReference type="ARBA" id="ARBA00023186"/>
    </source>
</evidence>
<evidence type="ECO:0000313" key="10">
    <source>
        <dbReference type="Proteomes" id="UP001597361"/>
    </source>
</evidence>
<dbReference type="InterPro" id="IPR036627">
    <property type="entry name" value="CobW-likC_sf"/>
</dbReference>
<keyword evidence="3" id="KW-0143">Chaperone</keyword>
<organism evidence="9 10">
    <name type="scientific">Belliella marina</name>
    <dbReference type="NCBI Taxonomy" id="1644146"/>
    <lineage>
        <taxon>Bacteria</taxon>
        <taxon>Pseudomonadati</taxon>
        <taxon>Bacteroidota</taxon>
        <taxon>Cytophagia</taxon>
        <taxon>Cytophagales</taxon>
        <taxon>Cyclobacteriaceae</taxon>
        <taxon>Belliella</taxon>
    </lineage>
</organism>
<keyword evidence="10" id="KW-1185">Reference proteome</keyword>
<dbReference type="PANTHER" id="PTHR13748:SF62">
    <property type="entry name" value="COBW DOMAIN-CONTAINING PROTEIN"/>
    <property type="match status" value="1"/>
</dbReference>
<sequence>MQKAEKIKVIILTGFLGAGKTTLLNNILSNDKGKLNFVIENEFGKVSVDSTLVQKNYNQLFELNNGCICCSLDAELIEVLTQLIIAEKQPDCLYIEASGVADAGMLASVFKRDDVLKYFNLTQVICLVDAENFEDRVTEVPEMYRQIIAADRILINKSDLVRPAYIKELESRLKSLNPFAAIEPTIHGNFSIDPVPDRSMSNYAKIDQFQTIETNAGHRMKSIAIAVPEEFDRDQLYASLSVTLYLHYHQVYRIKGFVRLKGEENPVLLQSTGNKITLTAHTPSDSQKYFLVFIGRDIERKGLERILFGYKKEKVLEN</sequence>
<keyword evidence="1" id="KW-0547">Nucleotide-binding</keyword>
<proteinExistence type="inferred from homology"/>
<name>A0ABW4VIV8_9BACT</name>
<feature type="domain" description="CobW/HypB/UreG nucleotide-binding" evidence="7">
    <location>
        <begin position="9"/>
        <end position="181"/>
    </location>
</feature>
<dbReference type="Pfam" id="PF07683">
    <property type="entry name" value="CobW_C"/>
    <property type="match status" value="1"/>
</dbReference>
<dbReference type="Gene3D" id="3.30.1220.10">
    <property type="entry name" value="CobW-like, C-terminal domain"/>
    <property type="match status" value="1"/>
</dbReference>
<evidence type="ECO:0000256" key="4">
    <source>
        <dbReference type="ARBA" id="ARBA00034320"/>
    </source>
</evidence>
<evidence type="ECO:0000259" key="8">
    <source>
        <dbReference type="Pfam" id="PF07683"/>
    </source>
</evidence>
<dbReference type="Gene3D" id="3.40.50.300">
    <property type="entry name" value="P-loop containing nucleotide triphosphate hydrolases"/>
    <property type="match status" value="1"/>
</dbReference>
<comment type="function">
    <text evidence="5">Zinc chaperone that directly transfers zinc cofactor to target proteins, thereby activating them. Zinc is transferred from the CXCC motif in the GTPase domain to the zinc binding site in target proteins in a process requiring GTP hydrolysis.</text>
</comment>
<comment type="similarity">
    <text evidence="4">Belongs to the SIMIBI class G3E GTPase family. ZNG1 subfamily.</text>
</comment>
<evidence type="ECO:0000256" key="1">
    <source>
        <dbReference type="ARBA" id="ARBA00022741"/>
    </source>
</evidence>
<dbReference type="SUPFAM" id="SSF90002">
    <property type="entry name" value="Hypothetical protein YjiA, C-terminal domain"/>
    <property type="match status" value="1"/>
</dbReference>
<comment type="catalytic activity">
    <reaction evidence="6">
        <text>GTP + H2O = GDP + phosphate + H(+)</text>
        <dbReference type="Rhea" id="RHEA:19669"/>
        <dbReference type="ChEBI" id="CHEBI:15377"/>
        <dbReference type="ChEBI" id="CHEBI:15378"/>
        <dbReference type="ChEBI" id="CHEBI:37565"/>
        <dbReference type="ChEBI" id="CHEBI:43474"/>
        <dbReference type="ChEBI" id="CHEBI:58189"/>
    </reaction>
    <physiologicalReaction direction="left-to-right" evidence="6">
        <dbReference type="Rhea" id="RHEA:19670"/>
    </physiologicalReaction>
</comment>
<gene>
    <name evidence="9" type="ORF">ACFSKL_07255</name>
</gene>
<keyword evidence="2" id="KW-0378">Hydrolase</keyword>
<feature type="domain" description="CobW C-terminal" evidence="8">
    <location>
        <begin position="221"/>
        <end position="307"/>
    </location>
</feature>
<dbReference type="InterPro" id="IPR011629">
    <property type="entry name" value="CobW-like_C"/>
</dbReference>
<dbReference type="Proteomes" id="UP001597361">
    <property type="component" value="Unassembled WGS sequence"/>
</dbReference>
<evidence type="ECO:0000256" key="5">
    <source>
        <dbReference type="ARBA" id="ARBA00045658"/>
    </source>
</evidence>
<dbReference type="EMBL" id="JBHUHR010000021">
    <property type="protein sequence ID" value="MFD2034579.1"/>
    <property type="molecule type" value="Genomic_DNA"/>
</dbReference>
<dbReference type="PANTHER" id="PTHR13748">
    <property type="entry name" value="COBW-RELATED"/>
    <property type="match status" value="1"/>
</dbReference>
<dbReference type="RefSeq" id="WP_376884869.1">
    <property type="nucleotide sequence ID" value="NZ_JBHUHR010000021.1"/>
</dbReference>
<reference evidence="10" key="1">
    <citation type="journal article" date="2019" name="Int. J. Syst. Evol. Microbiol.">
        <title>The Global Catalogue of Microorganisms (GCM) 10K type strain sequencing project: providing services to taxonomists for standard genome sequencing and annotation.</title>
        <authorList>
            <consortium name="The Broad Institute Genomics Platform"/>
            <consortium name="The Broad Institute Genome Sequencing Center for Infectious Disease"/>
            <person name="Wu L."/>
            <person name="Ma J."/>
        </authorList>
    </citation>
    <scope>NUCLEOTIDE SEQUENCE [LARGE SCALE GENOMIC DNA]</scope>
    <source>
        <strain evidence="10">CGMCC 1.15180</strain>
    </source>
</reference>